<feature type="region of interest" description="Disordered" evidence="1">
    <location>
        <begin position="73"/>
        <end position="111"/>
    </location>
</feature>
<organism evidence="2 3">
    <name type="scientific">Chondromyces crocatus</name>
    <dbReference type="NCBI Taxonomy" id="52"/>
    <lineage>
        <taxon>Bacteria</taxon>
        <taxon>Pseudomonadati</taxon>
        <taxon>Myxococcota</taxon>
        <taxon>Polyangia</taxon>
        <taxon>Polyangiales</taxon>
        <taxon>Polyangiaceae</taxon>
        <taxon>Chondromyces</taxon>
    </lineage>
</organism>
<dbReference type="STRING" id="52.CMC5_020240"/>
<accession>A0A0K1EAG8</accession>
<sequence>MTDDPKRPEPQLPRPEDAPLDPLLQRVIAQALAPYERHASPALLQEMRALLEDYLVTHPYPAGLYRQLRARAPVNESSEVPRAWPEPTEAPPTAGDDAETGAARSGRRSGR</sequence>
<dbReference type="EMBL" id="CP012159">
    <property type="protein sequence ID" value="AKT37881.1"/>
    <property type="molecule type" value="Genomic_DNA"/>
</dbReference>
<dbReference type="Proteomes" id="UP000067626">
    <property type="component" value="Chromosome"/>
</dbReference>
<keyword evidence="3" id="KW-1185">Reference proteome</keyword>
<dbReference type="RefSeq" id="WP_050430189.1">
    <property type="nucleotide sequence ID" value="NZ_CP012159.1"/>
</dbReference>
<feature type="compositionally biased region" description="Basic and acidic residues" evidence="1">
    <location>
        <begin position="1"/>
        <end position="17"/>
    </location>
</feature>
<evidence type="ECO:0000256" key="1">
    <source>
        <dbReference type="SAM" id="MobiDB-lite"/>
    </source>
</evidence>
<gene>
    <name evidence="2" type="ORF">CMC5_020240</name>
</gene>
<evidence type="ECO:0000313" key="2">
    <source>
        <dbReference type="EMBL" id="AKT37881.1"/>
    </source>
</evidence>
<evidence type="ECO:0000313" key="3">
    <source>
        <dbReference type="Proteomes" id="UP000067626"/>
    </source>
</evidence>
<protein>
    <submittedName>
        <fullName evidence="2">Uncharacterized protein</fullName>
    </submittedName>
</protein>
<feature type="region of interest" description="Disordered" evidence="1">
    <location>
        <begin position="1"/>
        <end position="22"/>
    </location>
</feature>
<dbReference type="AlphaFoldDB" id="A0A0K1EAG8"/>
<dbReference type="KEGG" id="ccro:CMC5_020240"/>
<name>A0A0K1EAG8_CHOCO</name>
<feature type="compositionally biased region" description="Low complexity" evidence="1">
    <location>
        <begin position="85"/>
        <end position="94"/>
    </location>
</feature>
<proteinExistence type="predicted"/>
<reference evidence="2 3" key="1">
    <citation type="submission" date="2015-07" db="EMBL/GenBank/DDBJ databases">
        <title>Genome analysis of myxobacterium Chondromyces crocatus Cm c5 reveals a high potential for natural compound synthesis and the genetic basis for the loss of fruiting body formation.</title>
        <authorList>
            <person name="Zaburannyi N."/>
            <person name="Bunk B."/>
            <person name="Maier J."/>
            <person name="Overmann J."/>
            <person name="Mueller R."/>
        </authorList>
    </citation>
    <scope>NUCLEOTIDE SEQUENCE [LARGE SCALE GENOMIC DNA]</scope>
    <source>
        <strain evidence="2 3">Cm c5</strain>
    </source>
</reference>